<sequence>MTEDTQRVKNGQSRTNELWFDLTSWWRPDITCFSNAQKMCIASGLSGLSAILNLALNSGEAACVLYSFLGNVCSTVGAFLSNQLALQVTIHLSLDYKQIEFLPERKQSIWFPWVSLRLSERRLRMKRRRRRQNLMAVPLLLLVVVGGGSYLTSRNSLQPIDRPLTGRRLFTDLLLDSTEVLGYILGLLSLVIAWTSRFPALLRAHRGEMSSASHLSTGVLCFLAWALYTSAILLYNTQYEFVLRATPWLLASTGCAALDLAVSFSMSLPHNDVLFSGVFQVCLKEVTLSRETGAPTGHPLRRTVRVVRVDEPFTSETISDSSSLNSDLEVRFRKVLTSSVHINNLCQCFVEFFAKQCRVFLRDNFNGSIEI</sequence>
<keyword evidence="3" id="KW-1185">Reference proteome</keyword>
<proteinExistence type="predicted"/>
<accession>A0AAY5L4D7</accession>
<reference evidence="2" key="2">
    <citation type="submission" date="2025-08" db="UniProtKB">
        <authorList>
            <consortium name="Ensembl"/>
        </authorList>
    </citation>
    <scope>IDENTIFICATION</scope>
</reference>
<dbReference type="GO" id="GO:0016020">
    <property type="term" value="C:membrane"/>
    <property type="evidence" value="ECO:0007669"/>
    <property type="project" value="TreeGrafter"/>
</dbReference>
<dbReference type="GO" id="GO:0015174">
    <property type="term" value="F:basic amino acid transmembrane transporter activity"/>
    <property type="evidence" value="ECO:0007669"/>
    <property type="project" value="TreeGrafter"/>
</dbReference>
<dbReference type="PANTHER" id="PTHR16201:SF53">
    <property type="entry name" value="TRANSMEMBRANE PROTEIN 44"/>
    <property type="match status" value="1"/>
</dbReference>
<evidence type="ECO:0000313" key="3">
    <source>
        <dbReference type="Proteomes" id="UP000265140"/>
    </source>
</evidence>
<name>A0AAY5L4D7_ESOLU</name>
<organism evidence="2 3">
    <name type="scientific">Esox lucius</name>
    <name type="common">Northern pike</name>
    <dbReference type="NCBI Taxonomy" id="8010"/>
    <lineage>
        <taxon>Eukaryota</taxon>
        <taxon>Metazoa</taxon>
        <taxon>Chordata</taxon>
        <taxon>Craniata</taxon>
        <taxon>Vertebrata</taxon>
        <taxon>Euteleostomi</taxon>
        <taxon>Actinopterygii</taxon>
        <taxon>Neopterygii</taxon>
        <taxon>Teleostei</taxon>
        <taxon>Protacanthopterygii</taxon>
        <taxon>Esociformes</taxon>
        <taxon>Esocidae</taxon>
        <taxon>Esox</taxon>
    </lineage>
</organism>
<feature type="transmembrane region" description="Helical" evidence="1">
    <location>
        <begin position="134"/>
        <end position="153"/>
    </location>
</feature>
<dbReference type="InterPro" id="IPR051415">
    <property type="entry name" value="LAAT-1"/>
</dbReference>
<feature type="transmembrane region" description="Helical" evidence="1">
    <location>
        <begin position="173"/>
        <end position="194"/>
    </location>
</feature>
<feature type="transmembrane region" description="Helical" evidence="1">
    <location>
        <begin position="215"/>
        <end position="235"/>
    </location>
</feature>
<evidence type="ECO:0000256" key="1">
    <source>
        <dbReference type="SAM" id="Phobius"/>
    </source>
</evidence>
<dbReference type="AlphaFoldDB" id="A0AAY5L4D7"/>
<keyword evidence="1" id="KW-1133">Transmembrane helix</keyword>
<keyword evidence="1" id="KW-0812">Transmembrane</keyword>
<dbReference type="GeneTree" id="ENSGT00390000018718"/>
<reference evidence="2" key="3">
    <citation type="submission" date="2025-09" db="UniProtKB">
        <authorList>
            <consortium name="Ensembl"/>
        </authorList>
    </citation>
    <scope>IDENTIFICATION</scope>
</reference>
<reference evidence="2 3" key="1">
    <citation type="submission" date="2020-02" db="EMBL/GenBank/DDBJ databases">
        <title>Esox lucius (northern pike) genome, fEsoLuc1, primary haplotype.</title>
        <authorList>
            <person name="Myers G."/>
            <person name="Karagic N."/>
            <person name="Meyer A."/>
            <person name="Pippel M."/>
            <person name="Reichard M."/>
            <person name="Winkler S."/>
            <person name="Tracey A."/>
            <person name="Sims Y."/>
            <person name="Howe K."/>
            <person name="Rhie A."/>
            <person name="Formenti G."/>
            <person name="Durbin R."/>
            <person name="Fedrigo O."/>
            <person name="Jarvis E.D."/>
        </authorList>
    </citation>
    <scope>NUCLEOTIDE SEQUENCE [LARGE SCALE GENOMIC DNA]</scope>
</reference>
<dbReference type="PANTHER" id="PTHR16201">
    <property type="entry name" value="SEVEN TRANSMEMBRANE PROTEIN 1-RELATED"/>
    <property type="match status" value="1"/>
</dbReference>
<evidence type="ECO:0000313" key="2">
    <source>
        <dbReference type="Ensembl" id="ENSELUP00000095994.1"/>
    </source>
</evidence>
<protein>
    <submittedName>
        <fullName evidence="2">Transmembrane protein 44</fullName>
    </submittedName>
</protein>
<dbReference type="Ensembl" id="ENSELUT00000092373.1">
    <property type="protein sequence ID" value="ENSELUP00000095994.1"/>
    <property type="gene ID" value="ENSELUG00000024003.3"/>
</dbReference>
<dbReference type="Proteomes" id="UP000265140">
    <property type="component" value="Chromosome 8"/>
</dbReference>
<keyword evidence="1" id="KW-0472">Membrane</keyword>